<reference evidence="1" key="3">
    <citation type="submission" date="2023-05" db="EMBL/GenBank/DDBJ databases">
        <authorList>
            <person name="Smith C.H."/>
        </authorList>
    </citation>
    <scope>NUCLEOTIDE SEQUENCE</scope>
    <source>
        <strain evidence="1">CHS0354</strain>
        <tissue evidence="1">Mantle</tissue>
    </source>
</reference>
<gene>
    <name evidence="1" type="ORF">CHS0354_007118</name>
</gene>
<name>A0AAE0W5Z3_9BIVA</name>
<comment type="caution">
    <text evidence="1">The sequence shown here is derived from an EMBL/GenBank/DDBJ whole genome shotgun (WGS) entry which is preliminary data.</text>
</comment>
<dbReference type="Proteomes" id="UP001195483">
    <property type="component" value="Unassembled WGS sequence"/>
</dbReference>
<evidence type="ECO:0000313" key="1">
    <source>
        <dbReference type="EMBL" id="KAK3602324.1"/>
    </source>
</evidence>
<dbReference type="Gene3D" id="2.60.120.290">
    <property type="entry name" value="Spermadhesin, CUB domain"/>
    <property type="match status" value="1"/>
</dbReference>
<evidence type="ECO:0008006" key="3">
    <source>
        <dbReference type="Google" id="ProtNLM"/>
    </source>
</evidence>
<keyword evidence="2" id="KW-1185">Reference proteome</keyword>
<accession>A0AAE0W5Z3</accession>
<reference evidence="1" key="1">
    <citation type="journal article" date="2021" name="Genome Biol. Evol.">
        <title>A High-Quality Reference Genome for a Parasitic Bivalve with Doubly Uniparental Inheritance (Bivalvia: Unionida).</title>
        <authorList>
            <person name="Smith C.H."/>
        </authorList>
    </citation>
    <scope>NUCLEOTIDE SEQUENCE</scope>
    <source>
        <strain evidence="1">CHS0354</strain>
    </source>
</reference>
<sequence length="159" mass="18365">MPSPQCHPHNAIPTTSKLKTVCFQQLQHRRLCSRCESFPAMFCPTRSSKTSSCKMDDNIADNLFFPLQWYDCTYTISGGISTDKVIIWIQNSDVQNNGYTYLYIYDTENAPGTVTISSNGYVNNYYYRSSPLTFRFYAANWSNNTGGYRIRYKYNRVGE</sequence>
<dbReference type="SUPFAM" id="SSF49854">
    <property type="entry name" value="Spermadhesin, CUB domain"/>
    <property type="match status" value="1"/>
</dbReference>
<reference evidence="1" key="2">
    <citation type="journal article" date="2021" name="Genome Biol. Evol.">
        <title>Developing a high-quality reference genome for a parasitic bivalve with doubly uniparental inheritance (Bivalvia: Unionida).</title>
        <authorList>
            <person name="Smith C.H."/>
        </authorList>
    </citation>
    <scope>NUCLEOTIDE SEQUENCE</scope>
    <source>
        <strain evidence="1">CHS0354</strain>
        <tissue evidence="1">Mantle</tissue>
    </source>
</reference>
<protein>
    <recommendedName>
        <fullName evidence="3">CUB domain-containing protein</fullName>
    </recommendedName>
</protein>
<proteinExistence type="predicted"/>
<dbReference type="AlphaFoldDB" id="A0AAE0W5Z3"/>
<organism evidence="1 2">
    <name type="scientific">Potamilus streckersoni</name>
    <dbReference type="NCBI Taxonomy" id="2493646"/>
    <lineage>
        <taxon>Eukaryota</taxon>
        <taxon>Metazoa</taxon>
        <taxon>Spiralia</taxon>
        <taxon>Lophotrochozoa</taxon>
        <taxon>Mollusca</taxon>
        <taxon>Bivalvia</taxon>
        <taxon>Autobranchia</taxon>
        <taxon>Heteroconchia</taxon>
        <taxon>Palaeoheterodonta</taxon>
        <taxon>Unionida</taxon>
        <taxon>Unionoidea</taxon>
        <taxon>Unionidae</taxon>
        <taxon>Ambleminae</taxon>
        <taxon>Lampsilini</taxon>
        <taxon>Potamilus</taxon>
    </lineage>
</organism>
<evidence type="ECO:0000313" key="2">
    <source>
        <dbReference type="Proteomes" id="UP001195483"/>
    </source>
</evidence>
<dbReference type="InterPro" id="IPR035914">
    <property type="entry name" value="Sperma_CUB_dom_sf"/>
</dbReference>
<dbReference type="EMBL" id="JAEAOA010000480">
    <property type="protein sequence ID" value="KAK3602324.1"/>
    <property type="molecule type" value="Genomic_DNA"/>
</dbReference>